<evidence type="ECO:0000313" key="1">
    <source>
        <dbReference type="EMBL" id="ADC66330.1"/>
    </source>
</evidence>
<dbReference type="AlphaFoldDB" id="D3S0T9"/>
<evidence type="ECO:0000313" key="2">
    <source>
        <dbReference type="Proteomes" id="UP000002613"/>
    </source>
</evidence>
<sequence length="110" mass="12967">MLEGLEEDEFYNEHHDYHFHELLIETIVDLLAEKGLNKEDVARLKRIVESRNLIGEDLAFYDDVEIMKKVCELDYEGKVEILKTAKNQELLPYAVKFVRELIEKGGREEL</sequence>
<protein>
    <submittedName>
        <fullName evidence="1">Uncharacterized protein</fullName>
    </submittedName>
</protein>
<organism evidence="1 2">
    <name type="scientific">Ferroglobus placidus (strain DSM 10642 / AEDII12DO)</name>
    <dbReference type="NCBI Taxonomy" id="589924"/>
    <lineage>
        <taxon>Archaea</taxon>
        <taxon>Methanobacteriati</taxon>
        <taxon>Methanobacteriota</taxon>
        <taxon>Archaeoglobi</taxon>
        <taxon>Archaeoglobales</taxon>
        <taxon>Archaeoglobaceae</taxon>
        <taxon>Ferroglobus</taxon>
    </lineage>
</organism>
<reference evidence="2" key="1">
    <citation type="submission" date="2010-02" db="EMBL/GenBank/DDBJ databases">
        <title>Complete sequence of Ferroglobus placidus DSM 10642.</title>
        <authorList>
            <consortium name="US DOE Joint Genome Institute"/>
            <person name="Lucas S."/>
            <person name="Copeland A."/>
            <person name="Lapidus A."/>
            <person name="Cheng J.-F."/>
            <person name="Bruce D."/>
            <person name="Goodwin L."/>
            <person name="Pitluck S."/>
            <person name="Saunders E."/>
            <person name="Brettin T."/>
            <person name="Detter J.C."/>
            <person name="Han C."/>
            <person name="Tapia R."/>
            <person name="Larimer F."/>
            <person name="Land M."/>
            <person name="Hauser L."/>
            <person name="Kyrpides N."/>
            <person name="Ivanova N."/>
            <person name="Holmes D."/>
            <person name="Lovley D."/>
            <person name="Kyrpides N."/>
            <person name="Anderson I.J."/>
            <person name="Woyke T."/>
        </authorList>
    </citation>
    <scope>NUCLEOTIDE SEQUENCE [LARGE SCALE GENOMIC DNA]</scope>
    <source>
        <strain evidence="2">DSM 10642 / AEDII12DO</strain>
    </source>
</reference>
<dbReference type="PaxDb" id="589924-Ferp_2201"/>
<keyword evidence="2" id="KW-1185">Reference proteome</keyword>
<proteinExistence type="predicted"/>
<dbReference type="KEGG" id="fpl:Ferp_2201"/>
<gene>
    <name evidence="1" type="ordered locus">Ferp_2201</name>
</gene>
<dbReference type="Proteomes" id="UP000002613">
    <property type="component" value="Chromosome"/>
</dbReference>
<accession>D3S0T9</accession>
<dbReference type="EMBL" id="CP001899">
    <property type="protein sequence ID" value="ADC66330.1"/>
    <property type="molecule type" value="Genomic_DNA"/>
</dbReference>
<dbReference type="RefSeq" id="WP_012966668.1">
    <property type="nucleotide sequence ID" value="NC_013849.1"/>
</dbReference>
<dbReference type="HOGENOM" id="CLU_2165157_0_0_2"/>
<dbReference type="GeneID" id="8779739"/>
<name>D3S0T9_FERPA</name>
<reference evidence="1 2" key="2">
    <citation type="journal article" date="2011" name="Stand. Genomic Sci.">
        <title>Complete genome sequence of Ferroglobus placidus AEDII12DO.</title>
        <authorList>
            <person name="Anderson I."/>
            <person name="Risso C."/>
            <person name="Holmes D."/>
            <person name="Lucas S."/>
            <person name="Copeland A."/>
            <person name="Lapidus A."/>
            <person name="Cheng J.F."/>
            <person name="Bruce D."/>
            <person name="Goodwin L."/>
            <person name="Pitluck S."/>
            <person name="Saunders E."/>
            <person name="Brettin T."/>
            <person name="Detter J.C."/>
            <person name="Han C."/>
            <person name="Tapia R."/>
            <person name="Larimer F."/>
            <person name="Land M."/>
            <person name="Hauser L."/>
            <person name="Woyke T."/>
            <person name="Lovley D."/>
            <person name="Kyrpides N."/>
            <person name="Ivanova N."/>
        </authorList>
    </citation>
    <scope>NUCLEOTIDE SEQUENCE [LARGE SCALE GENOMIC DNA]</scope>
    <source>
        <strain evidence="2">DSM 10642 / AEDII12DO</strain>
    </source>
</reference>